<dbReference type="Gene3D" id="3.40.720.10">
    <property type="entry name" value="Alkaline Phosphatase, subunit A"/>
    <property type="match status" value="1"/>
</dbReference>
<evidence type="ECO:0000313" key="2">
    <source>
        <dbReference type="Proteomes" id="UP001652628"/>
    </source>
</evidence>
<organism evidence="2 3">
    <name type="scientific">Drosophila suzukii</name>
    <name type="common">Spotted-wing drosophila fruit fly</name>
    <dbReference type="NCBI Taxonomy" id="28584"/>
    <lineage>
        <taxon>Eukaryota</taxon>
        <taxon>Metazoa</taxon>
        <taxon>Ecdysozoa</taxon>
        <taxon>Arthropoda</taxon>
        <taxon>Hexapoda</taxon>
        <taxon>Insecta</taxon>
        <taxon>Pterygota</taxon>
        <taxon>Neoptera</taxon>
        <taxon>Endopterygota</taxon>
        <taxon>Diptera</taxon>
        <taxon>Brachycera</taxon>
        <taxon>Muscomorpha</taxon>
        <taxon>Ephydroidea</taxon>
        <taxon>Drosophilidae</taxon>
        <taxon>Drosophila</taxon>
        <taxon>Sophophora</taxon>
    </lineage>
</organism>
<proteinExistence type="predicted"/>
<keyword evidence="1" id="KW-1133">Transmembrane helix</keyword>
<dbReference type="GeneID" id="108021130"/>
<keyword evidence="1" id="KW-0812">Transmembrane</keyword>
<keyword evidence="1" id="KW-0472">Membrane</keyword>
<protein>
    <submittedName>
        <fullName evidence="3">Uncharacterized protein</fullName>
    </submittedName>
</protein>
<feature type="transmembrane region" description="Helical" evidence="1">
    <location>
        <begin position="20"/>
        <end position="40"/>
    </location>
</feature>
<dbReference type="InterPro" id="IPR017850">
    <property type="entry name" value="Alkaline_phosphatase_core_sf"/>
</dbReference>
<keyword evidence="2" id="KW-1185">Reference proteome</keyword>
<dbReference type="CDD" id="cd16021">
    <property type="entry name" value="ALP_like"/>
    <property type="match status" value="1"/>
</dbReference>
<dbReference type="Pfam" id="PF02995">
    <property type="entry name" value="DUF229"/>
    <property type="match status" value="1"/>
</dbReference>
<dbReference type="PANTHER" id="PTHR10974:SF9">
    <property type="entry name" value="DUF229 DOMAIN CONTAINING PROTEIN-RELATED"/>
    <property type="match status" value="1"/>
</dbReference>
<gene>
    <name evidence="3" type="primary">LOC108021130</name>
</gene>
<sequence>MQLSTETFESKMKMFQLVIIMNRMFEVLQALFVVICLGFWNKNNAEGNQKYYVNSPACQMPAVNPFTWDTMRGFHRKKMRHCHNDSDMVTSEFDFETHQYRLHIHEHLAKPILKTKGKATIKCEYREISRDNFVKKPDNTYKELRVRTFKNHQIVPKNTNFMITKCYVKDAKNHQQLLQKDAISFIEDRLPKKKVKDFVKQQSVDPKPSVFIMGLDSTSRINLRRAMPSVFKFVSKPGWFEMQGYNKVGDNTFPNLLALLTGDSEEGVKHFCDVKKPGCLDSLNFIWKRFKHANYTTAFAEDCQAISTFNYLKPGFIKQPTDYYLRPLLLAIEKQFKVTNDYGYPYCVGRHLSFSYVWDFGQQFIDRFLGRSPMFGMIWSNSFTHDHFEGATALESLFLKYLKSFEESNLFGKSIVILMSDHGHRYNTLRLASTGYYEERMPMMFIYLPLWFRRKYPHLAKNLKTNQNRLSSNYDMYMTLLHLLHLDKKSVADFPDNLKARQCKSCQSLFLELPFNRTCQMAGIQEKWCCCQPTETVTNAHYVEDIAKAIVQQMNDHLISHDLSDLCHDFTLESVEKADRKTILSSGFKPADKDEHVYIISFKTVPKNPLFEATVRWNSRTQKLKYINVEDLSRLSSYKNDANCINQKNAKKYCICKDSLDKPSED</sequence>
<dbReference type="SUPFAM" id="SSF53649">
    <property type="entry name" value="Alkaline phosphatase-like"/>
    <property type="match status" value="1"/>
</dbReference>
<accession>A0AB39ZXB2</accession>
<dbReference type="RefSeq" id="XP_016945177.4">
    <property type="nucleotide sequence ID" value="XM_017089688.4"/>
</dbReference>
<reference evidence="2" key="1">
    <citation type="submission" date="2025-05" db="UniProtKB">
        <authorList>
            <consortium name="RefSeq"/>
        </authorList>
    </citation>
    <scope>NUCLEOTIDE SEQUENCE [LARGE SCALE GENOMIC DNA]</scope>
</reference>
<dbReference type="InterPro" id="IPR004245">
    <property type="entry name" value="DUF229"/>
</dbReference>
<evidence type="ECO:0000313" key="3">
    <source>
        <dbReference type="RefSeq" id="XP_016945177.4"/>
    </source>
</evidence>
<dbReference type="GO" id="GO:0005615">
    <property type="term" value="C:extracellular space"/>
    <property type="evidence" value="ECO:0007669"/>
    <property type="project" value="TreeGrafter"/>
</dbReference>
<dbReference type="Proteomes" id="UP001652628">
    <property type="component" value="Chromosome 2L"/>
</dbReference>
<name>A0AB39ZXB2_DROSZ</name>
<dbReference type="PANTHER" id="PTHR10974">
    <property type="entry name" value="FI08016P-RELATED"/>
    <property type="match status" value="1"/>
</dbReference>
<dbReference type="AlphaFoldDB" id="A0AB39ZXB2"/>
<reference evidence="3" key="2">
    <citation type="submission" date="2025-08" db="UniProtKB">
        <authorList>
            <consortium name="RefSeq"/>
        </authorList>
    </citation>
    <scope>IDENTIFICATION</scope>
</reference>
<evidence type="ECO:0000256" key="1">
    <source>
        <dbReference type="SAM" id="Phobius"/>
    </source>
</evidence>